<dbReference type="SUPFAM" id="SSF48452">
    <property type="entry name" value="TPR-like"/>
    <property type="match status" value="1"/>
</dbReference>
<dbReference type="Pfam" id="PF00486">
    <property type="entry name" value="Trans_reg_C"/>
    <property type="match status" value="1"/>
</dbReference>
<dbReference type="SMART" id="SM00862">
    <property type="entry name" value="Trans_reg_C"/>
    <property type="match status" value="1"/>
</dbReference>
<dbReference type="Gene3D" id="1.10.10.10">
    <property type="entry name" value="Winged helix-like DNA-binding domain superfamily/Winged helix DNA-binding domain"/>
    <property type="match status" value="1"/>
</dbReference>
<evidence type="ECO:0000256" key="2">
    <source>
        <dbReference type="ARBA" id="ARBA00023015"/>
    </source>
</evidence>
<dbReference type="SMART" id="SM01043">
    <property type="entry name" value="BTAD"/>
    <property type="match status" value="1"/>
</dbReference>
<evidence type="ECO:0000256" key="4">
    <source>
        <dbReference type="ARBA" id="ARBA00023163"/>
    </source>
</evidence>
<reference evidence="8" key="1">
    <citation type="journal article" date="2019" name="Int. J. Syst. Evol. Microbiol.">
        <title>The Global Catalogue of Microorganisms (GCM) 10K type strain sequencing project: providing services to taxonomists for standard genome sequencing and annotation.</title>
        <authorList>
            <consortium name="The Broad Institute Genomics Platform"/>
            <consortium name="The Broad Institute Genome Sequencing Center for Infectious Disease"/>
            <person name="Wu L."/>
            <person name="Ma J."/>
        </authorList>
    </citation>
    <scope>NUCLEOTIDE SEQUENCE [LARGE SCALE GENOMIC DNA]</scope>
    <source>
        <strain evidence="8">JCM 13250</strain>
    </source>
</reference>
<sequence>MSGEAVAQVLGGFRLTVAGQPVTAWGAGRARALFQYLLLHRDRVVSREELGDALWPRVGATSVKVAVHAVRRVLGDASIVTTERGYQLNGERVTTDLARFESSMRAGTEAARVGDRDAVVAHLTTAMAHYAGPLLPDEDSLWLLDQREWLHTQALRGAHELCRAALDAGDDWTVIQWARRASLIDPYDFDAYELIVAAHHRLGLRGQARRWTDVAARANAELIQA</sequence>
<dbReference type="InterPro" id="IPR051677">
    <property type="entry name" value="AfsR-DnrI-RedD_regulator"/>
</dbReference>
<dbReference type="Gene3D" id="1.25.40.10">
    <property type="entry name" value="Tetratricopeptide repeat domain"/>
    <property type="match status" value="1"/>
</dbReference>
<feature type="domain" description="Bacterial transcriptional activator" evidence="6">
    <location>
        <begin position="95"/>
        <end position="224"/>
    </location>
</feature>
<evidence type="ECO:0000259" key="6">
    <source>
        <dbReference type="SMART" id="SM01043"/>
    </source>
</evidence>
<protein>
    <submittedName>
        <fullName evidence="7">BTAD domain-containing putative transcriptional regulator</fullName>
    </submittedName>
</protein>
<dbReference type="PANTHER" id="PTHR35807">
    <property type="entry name" value="TRANSCRIPTIONAL REGULATOR REDD-RELATED"/>
    <property type="match status" value="1"/>
</dbReference>
<evidence type="ECO:0000313" key="8">
    <source>
        <dbReference type="Proteomes" id="UP001500218"/>
    </source>
</evidence>
<dbReference type="InterPro" id="IPR016032">
    <property type="entry name" value="Sig_transdc_resp-reg_C-effctor"/>
</dbReference>
<proteinExistence type="inferred from homology"/>
<dbReference type="InterPro" id="IPR005158">
    <property type="entry name" value="BTAD"/>
</dbReference>
<dbReference type="InterPro" id="IPR001867">
    <property type="entry name" value="OmpR/PhoB-type_DNA-bd"/>
</dbReference>
<gene>
    <name evidence="7" type="ORF">GCM10009682_21490</name>
</gene>
<feature type="domain" description="OmpR/PhoB-type" evidence="5">
    <location>
        <begin position="19"/>
        <end position="88"/>
    </location>
</feature>
<dbReference type="InterPro" id="IPR011990">
    <property type="entry name" value="TPR-like_helical_dom_sf"/>
</dbReference>
<evidence type="ECO:0000256" key="3">
    <source>
        <dbReference type="ARBA" id="ARBA00023125"/>
    </source>
</evidence>
<dbReference type="SUPFAM" id="SSF46894">
    <property type="entry name" value="C-terminal effector domain of the bipartite response regulators"/>
    <property type="match status" value="1"/>
</dbReference>
<dbReference type="EMBL" id="BAAALT010000053">
    <property type="protein sequence ID" value="GAA1799568.1"/>
    <property type="molecule type" value="Genomic_DNA"/>
</dbReference>
<dbReference type="PANTHER" id="PTHR35807:SF1">
    <property type="entry name" value="TRANSCRIPTIONAL REGULATOR REDD"/>
    <property type="match status" value="1"/>
</dbReference>
<evidence type="ECO:0000256" key="1">
    <source>
        <dbReference type="ARBA" id="ARBA00005820"/>
    </source>
</evidence>
<organism evidence="7 8">
    <name type="scientific">Luedemannella flava</name>
    <dbReference type="NCBI Taxonomy" id="349316"/>
    <lineage>
        <taxon>Bacteria</taxon>
        <taxon>Bacillati</taxon>
        <taxon>Actinomycetota</taxon>
        <taxon>Actinomycetes</taxon>
        <taxon>Micromonosporales</taxon>
        <taxon>Micromonosporaceae</taxon>
        <taxon>Luedemannella</taxon>
    </lineage>
</organism>
<name>A0ABP4Y3F6_9ACTN</name>
<comment type="similarity">
    <text evidence="1">Belongs to the AfsR/DnrI/RedD regulatory family.</text>
</comment>
<dbReference type="RefSeq" id="WP_344128959.1">
    <property type="nucleotide sequence ID" value="NZ_BAAALT010000053.1"/>
</dbReference>
<keyword evidence="3" id="KW-0238">DNA-binding</keyword>
<dbReference type="InterPro" id="IPR036388">
    <property type="entry name" value="WH-like_DNA-bd_sf"/>
</dbReference>
<evidence type="ECO:0000259" key="5">
    <source>
        <dbReference type="SMART" id="SM00862"/>
    </source>
</evidence>
<accession>A0ABP4Y3F6</accession>
<comment type="caution">
    <text evidence="7">The sequence shown here is derived from an EMBL/GenBank/DDBJ whole genome shotgun (WGS) entry which is preliminary data.</text>
</comment>
<keyword evidence="4" id="KW-0804">Transcription</keyword>
<keyword evidence="2" id="KW-0805">Transcription regulation</keyword>
<evidence type="ECO:0000313" key="7">
    <source>
        <dbReference type="EMBL" id="GAA1799568.1"/>
    </source>
</evidence>
<keyword evidence="8" id="KW-1185">Reference proteome</keyword>
<dbReference type="Proteomes" id="UP001500218">
    <property type="component" value="Unassembled WGS sequence"/>
</dbReference>
<dbReference type="Pfam" id="PF03704">
    <property type="entry name" value="BTAD"/>
    <property type="match status" value="1"/>
</dbReference>